<feature type="region of interest" description="Disordered" evidence="1">
    <location>
        <begin position="1"/>
        <end position="22"/>
    </location>
</feature>
<protein>
    <submittedName>
        <fullName evidence="2">Uncharacterized protein</fullName>
    </submittedName>
</protein>
<dbReference type="EMBL" id="NBSH01000003">
    <property type="protein sequence ID" value="ORX39113.1"/>
    <property type="molecule type" value="Genomic_DNA"/>
</dbReference>
<keyword evidence="3" id="KW-1185">Reference proteome</keyword>
<proteinExistence type="predicted"/>
<dbReference type="GeneID" id="33560858"/>
<evidence type="ECO:0000313" key="3">
    <source>
        <dbReference type="Proteomes" id="UP000193218"/>
    </source>
</evidence>
<sequence>MNDVHLIHPTVRAPSPRSETQKGSVQTVDAGLQGDSIKHQLAALETRLLTSGHNHTEIFTAFAQFLAERISHGHSKPALEKAAELHQVTSLNHGGPGLASRSVHDQGSLSTVGELDNQGTPEEPLAHNLESVSSEQRVRQFTRIRAEAEVELEAIKTARASLNTAVDAQQDKSPVEGSSTEPNLQDLYVEPPPLMDIGDTTETLARSDDCHKPADRLFQWKSTRGNGYRSTCEDMLKTRPIRSTSVRDLPSRSS</sequence>
<gene>
    <name evidence="2" type="ORF">BD324DRAFT_679610</name>
</gene>
<comment type="caution">
    <text evidence="2">The sequence shown here is derived from an EMBL/GenBank/DDBJ whole genome shotgun (WGS) entry which is preliminary data.</text>
</comment>
<accession>A0A1Y1UM40</accession>
<dbReference type="AlphaFoldDB" id="A0A1Y1UM40"/>
<feature type="region of interest" description="Disordered" evidence="1">
    <location>
        <begin position="165"/>
        <end position="191"/>
    </location>
</feature>
<reference evidence="2 3" key="1">
    <citation type="submission" date="2017-03" db="EMBL/GenBank/DDBJ databases">
        <title>Widespread Adenine N6-methylation of Active Genes in Fungi.</title>
        <authorList>
            <consortium name="DOE Joint Genome Institute"/>
            <person name="Mondo S.J."/>
            <person name="Dannebaum R.O."/>
            <person name="Kuo R.C."/>
            <person name="Louie K.B."/>
            <person name="Bewick A.J."/>
            <person name="Labutti K."/>
            <person name="Haridas S."/>
            <person name="Kuo A."/>
            <person name="Salamov A."/>
            <person name="Ahrendt S.R."/>
            <person name="Lau R."/>
            <person name="Bowen B.P."/>
            <person name="Lipzen A."/>
            <person name="Sullivan W."/>
            <person name="Andreopoulos W.B."/>
            <person name="Clum A."/>
            <person name="Lindquist E."/>
            <person name="Daum C."/>
            <person name="Northen T.R."/>
            <person name="Ramamoorthy G."/>
            <person name="Schmitz R.J."/>
            <person name="Gryganskyi A."/>
            <person name="Culley D."/>
            <person name="Magnuson J."/>
            <person name="James T.Y."/>
            <person name="O'Malley M.A."/>
            <person name="Stajich J.E."/>
            <person name="Spatafora J.W."/>
            <person name="Visel A."/>
            <person name="Grigoriev I.V."/>
        </authorList>
    </citation>
    <scope>NUCLEOTIDE SEQUENCE [LARGE SCALE GENOMIC DNA]</scope>
    <source>
        <strain evidence="2 3">NRRL Y-17943</strain>
    </source>
</reference>
<dbReference type="RefSeq" id="XP_021872976.1">
    <property type="nucleotide sequence ID" value="XM_022019049.1"/>
</dbReference>
<organism evidence="2 3">
    <name type="scientific">Kockovaella imperatae</name>
    <dbReference type="NCBI Taxonomy" id="4999"/>
    <lineage>
        <taxon>Eukaryota</taxon>
        <taxon>Fungi</taxon>
        <taxon>Dikarya</taxon>
        <taxon>Basidiomycota</taxon>
        <taxon>Agaricomycotina</taxon>
        <taxon>Tremellomycetes</taxon>
        <taxon>Tremellales</taxon>
        <taxon>Cuniculitremaceae</taxon>
        <taxon>Kockovaella</taxon>
    </lineage>
</organism>
<name>A0A1Y1UM40_9TREE</name>
<evidence type="ECO:0000256" key="1">
    <source>
        <dbReference type="SAM" id="MobiDB-lite"/>
    </source>
</evidence>
<dbReference type="Proteomes" id="UP000193218">
    <property type="component" value="Unassembled WGS sequence"/>
</dbReference>
<dbReference type="InParanoid" id="A0A1Y1UM40"/>
<evidence type="ECO:0000313" key="2">
    <source>
        <dbReference type="EMBL" id="ORX39113.1"/>
    </source>
</evidence>